<dbReference type="Proteomes" id="UP000192582">
    <property type="component" value="Unassembled WGS sequence"/>
</dbReference>
<evidence type="ECO:0000313" key="1">
    <source>
        <dbReference type="EMBL" id="SMB82010.1"/>
    </source>
</evidence>
<keyword evidence="2" id="KW-1185">Reference proteome</keyword>
<evidence type="ECO:0000313" key="2">
    <source>
        <dbReference type="Proteomes" id="UP000192582"/>
    </source>
</evidence>
<gene>
    <name evidence="1" type="ORF">SAMN00790413_04811</name>
</gene>
<name>A0A1W1ULS5_9DEIO</name>
<proteinExistence type="predicted"/>
<reference evidence="1 2" key="1">
    <citation type="submission" date="2017-04" db="EMBL/GenBank/DDBJ databases">
        <authorList>
            <person name="Afonso C.L."/>
            <person name="Miller P.J."/>
            <person name="Scott M.A."/>
            <person name="Spackman E."/>
            <person name="Goraichik I."/>
            <person name="Dimitrov K.M."/>
            <person name="Suarez D.L."/>
            <person name="Swayne D.E."/>
        </authorList>
    </citation>
    <scope>NUCLEOTIDE SEQUENCE [LARGE SCALE GENOMIC DNA]</scope>
    <source>
        <strain evidence="1 2">KR-140</strain>
    </source>
</reference>
<organism evidence="1 2">
    <name type="scientific">Deinococcus hopiensis KR-140</name>
    <dbReference type="NCBI Taxonomy" id="695939"/>
    <lineage>
        <taxon>Bacteria</taxon>
        <taxon>Thermotogati</taxon>
        <taxon>Deinococcota</taxon>
        <taxon>Deinococci</taxon>
        <taxon>Deinococcales</taxon>
        <taxon>Deinococcaceae</taxon>
        <taxon>Deinococcus</taxon>
    </lineage>
</organism>
<dbReference type="STRING" id="695939.SAMN00790413_04811"/>
<dbReference type="EMBL" id="FWWU01000005">
    <property type="protein sequence ID" value="SMB82010.1"/>
    <property type="molecule type" value="Genomic_DNA"/>
</dbReference>
<dbReference type="OrthoDB" id="9994219at2"/>
<protein>
    <submittedName>
        <fullName evidence="1">Uncharacterized protein</fullName>
    </submittedName>
</protein>
<dbReference type="RefSeq" id="WP_084046117.1">
    <property type="nucleotide sequence ID" value="NZ_FWWU01000005.1"/>
</dbReference>
<sequence length="143" mass="16725">MTDLTWYRTRLQHLDDRLWLLKRVTYDVGGLEDRLRGLWNDSAAHEVQGRFVQPLHEEHSAAHHALIQGAHHLHQLHVRLEELHEHCRQLAQLSDFMTEILGEAQREIQRSHQERERSLTLTGHVLQSALEIERLVSSADNTV</sequence>
<dbReference type="AlphaFoldDB" id="A0A1W1ULS5"/>
<accession>A0A1W1ULS5</accession>